<feature type="chain" id="PRO_5010245179" evidence="1">
    <location>
        <begin position="30"/>
        <end position="1025"/>
    </location>
</feature>
<dbReference type="InterPro" id="IPR006315">
    <property type="entry name" value="OM_autotransptr_brl_dom"/>
</dbReference>
<dbReference type="NCBIfam" id="TIGR01414">
    <property type="entry name" value="autotrans_barl"/>
    <property type="match status" value="1"/>
</dbReference>
<organism evidence="3 4">
    <name type="scientific">Kordiimonas lacus</name>
    <dbReference type="NCBI Taxonomy" id="637679"/>
    <lineage>
        <taxon>Bacteria</taxon>
        <taxon>Pseudomonadati</taxon>
        <taxon>Pseudomonadota</taxon>
        <taxon>Alphaproteobacteria</taxon>
        <taxon>Kordiimonadales</taxon>
        <taxon>Kordiimonadaceae</taxon>
        <taxon>Kordiimonas</taxon>
    </lineage>
</organism>
<evidence type="ECO:0000313" key="4">
    <source>
        <dbReference type="Proteomes" id="UP000183685"/>
    </source>
</evidence>
<evidence type="ECO:0000259" key="2">
    <source>
        <dbReference type="PROSITE" id="PS51208"/>
    </source>
</evidence>
<accession>A0A1G6YG09</accession>
<keyword evidence="4" id="KW-1185">Reference proteome</keyword>
<dbReference type="InterPro" id="IPR005546">
    <property type="entry name" value="Autotransporte_beta"/>
</dbReference>
<proteinExistence type="predicted"/>
<evidence type="ECO:0000313" key="3">
    <source>
        <dbReference type="EMBL" id="SDD89252.1"/>
    </source>
</evidence>
<keyword evidence="1" id="KW-0732">Signal</keyword>
<dbReference type="AlphaFoldDB" id="A0A1G6YG09"/>
<gene>
    <name evidence="3" type="ORF">SAMN04488071_1611</name>
</gene>
<dbReference type="SUPFAM" id="SSF103515">
    <property type="entry name" value="Autotransporter"/>
    <property type="match status" value="1"/>
</dbReference>
<dbReference type="Proteomes" id="UP000183685">
    <property type="component" value="Unassembled WGS sequence"/>
</dbReference>
<reference evidence="3 4" key="1">
    <citation type="submission" date="2016-10" db="EMBL/GenBank/DDBJ databases">
        <authorList>
            <person name="de Groot N.N."/>
        </authorList>
    </citation>
    <scope>NUCLEOTIDE SEQUENCE [LARGE SCALE GENOMIC DNA]</scope>
    <source>
        <strain evidence="3 4">CGMCC 1.9109</strain>
    </source>
</reference>
<dbReference type="GO" id="GO:0019867">
    <property type="term" value="C:outer membrane"/>
    <property type="evidence" value="ECO:0007669"/>
    <property type="project" value="InterPro"/>
</dbReference>
<dbReference type="PROSITE" id="PS51208">
    <property type="entry name" value="AUTOTRANSPORTER"/>
    <property type="match status" value="1"/>
</dbReference>
<dbReference type="Pfam" id="PF03797">
    <property type="entry name" value="Autotransporter"/>
    <property type="match status" value="1"/>
</dbReference>
<dbReference type="Gene3D" id="2.40.128.130">
    <property type="entry name" value="Autotransporter beta-domain"/>
    <property type="match status" value="1"/>
</dbReference>
<dbReference type="EMBL" id="FNAK01000003">
    <property type="protein sequence ID" value="SDD89252.1"/>
    <property type="molecule type" value="Genomic_DNA"/>
</dbReference>
<dbReference type="SMART" id="SM00869">
    <property type="entry name" value="Autotransporter"/>
    <property type="match status" value="1"/>
</dbReference>
<feature type="domain" description="Autotransporter" evidence="2">
    <location>
        <begin position="741"/>
        <end position="1025"/>
    </location>
</feature>
<dbReference type="InterPro" id="IPR036709">
    <property type="entry name" value="Autotransporte_beta_dom_sf"/>
</dbReference>
<dbReference type="RefSeq" id="WP_068302560.1">
    <property type="nucleotide sequence ID" value="NZ_FNAK01000003.1"/>
</dbReference>
<dbReference type="STRING" id="637679.GCA_001550055_01292"/>
<dbReference type="OrthoDB" id="7613961at2"/>
<evidence type="ECO:0000256" key="1">
    <source>
        <dbReference type="SAM" id="SignalP"/>
    </source>
</evidence>
<protein>
    <submittedName>
        <fullName evidence="3">Outer membrane autotransporter barrel domain-containing protein</fullName>
    </submittedName>
</protein>
<feature type="signal peptide" evidence="1">
    <location>
        <begin position="1"/>
        <end position="29"/>
    </location>
</feature>
<name>A0A1G6YG09_9PROT</name>
<sequence>MLFSDRFHYVPIFSALTLVGATVSPAVFADDAEIDTDRTTAVDTTTLMGGSGTLTVTADGSVTVSSGTAVSITGNHSLLMQGTLQSDDATNAVALGVYTDDLRLTSDIDIEGAFVIDGPTDEDTATSNVGLGVFGTGVFDGNLTLSEESTISVTGGSARGILIESGFEGEIYSDAVITMTGEGSVGVEIIGDVTGDVTIDGTITARNKDSIGILQTGTIDGAFVHEGGMSIGEPTTTDDDGEVVDAVPGRAGLYVGSDITGGLMLNGEGADFNDDSDEVIPTSAITTYGGAPAVLIENLKADGTDLRLGQISGLDYGLVHRGFITVNGQSAGLDAVGMRILGGNEAKSIIEGGIHIDDGSIDVSALDATAVALHLGDGAEVPMLYNRGTIEATTGVTYNDDGNETYSVGGDAIGVDVDENALLEALQNEETIVVSAAGETGDGFGVRDQSGTLRQIDNSGAIFVVRGTNSSGETIAFDLRANTSGVEISNSGTIQGDIWLGSGDDNVVLTDGSLDGDIAFGAGQNSFSMSGNADFSGSISHEGSLDFYLSGADLMLGADDVLDVTSATLSDGATLSITVDPIEGSAGQLNATGAVAISDDVSITTRFSTFVTEEQTYTVIDAGDLTLEGDLVNDGGAFLMHSTLGLSDDGTEIELTVRPKTADELAFTGNRATLYDNLFKALDPEDDLGSALVQLEDADEVEDAMQAMMPDTTGASLQMAYSGLQQLEGGLSDRLIEVNAKKRLEGGFWAREVVGVGDMTGSVSEQGVDYIGAGILLGYDKAIGQNVLWGFGGGFMLQGTERESNIGDDVSIFSPYLNTYLIAKAGAAYATTSGSIWYNDVDRSRELSFATIDKSVDSSSSGYTAALDASIGYDLKLGGLHVRPHVGASYMHVREGGYTETGGDGANLVVESRSYSRLDGIGRVSVGYDFRWSGKGENAVIIRPEVFGTYRKALSGNDTFVTAARFESGEDWFELANDPMADKSVVIGGALNIFSGFGTASLRYSREKRDDWKSHYAGFNFQMRF</sequence>